<evidence type="ECO:0000313" key="2">
    <source>
        <dbReference type="Proteomes" id="UP001233999"/>
    </source>
</evidence>
<feature type="non-terminal residue" evidence="1">
    <location>
        <position position="49"/>
    </location>
</feature>
<proteinExistence type="predicted"/>
<organism evidence="1 2">
    <name type="scientific">Diploptera punctata</name>
    <name type="common">Pacific beetle cockroach</name>
    <dbReference type="NCBI Taxonomy" id="6984"/>
    <lineage>
        <taxon>Eukaryota</taxon>
        <taxon>Metazoa</taxon>
        <taxon>Ecdysozoa</taxon>
        <taxon>Arthropoda</taxon>
        <taxon>Hexapoda</taxon>
        <taxon>Insecta</taxon>
        <taxon>Pterygota</taxon>
        <taxon>Neoptera</taxon>
        <taxon>Polyneoptera</taxon>
        <taxon>Dictyoptera</taxon>
        <taxon>Blattodea</taxon>
        <taxon>Blaberoidea</taxon>
        <taxon>Blaberidae</taxon>
        <taxon>Diplopterinae</taxon>
        <taxon>Diploptera</taxon>
    </lineage>
</organism>
<dbReference type="EMBL" id="JASPKZ010000020">
    <property type="protein sequence ID" value="KAJ9601373.1"/>
    <property type="molecule type" value="Genomic_DNA"/>
</dbReference>
<protein>
    <submittedName>
        <fullName evidence="1">Uncharacterized protein</fullName>
    </submittedName>
</protein>
<accession>A0AAD8APE1</accession>
<sequence>YVLPLTVISYLYVRVSRELKVQEGPLAVMMYEARSREGRSRANSSCQDF</sequence>
<name>A0AAD8APE1_DIPPU</name>
<gene>
    <name evidence="1" type="ORF">L9F63_000464</name>
</gene>
<comment type="caution">
    <text evidence="1">The sequence shown here is derived from an EMBL/GenBank/DDBJ whole genome shotgun (WGS) entry which is preliminary data.</text>
</comment>
<reference evidence="1" key="1">
    <citation type="journal article" date="2023" name="IScience">
        <title>Live-bearing cockroach genome reveals convergent evolutionary mechanisms linked to viviparity in insects and beyond.</title>
        <authorList>
            <person name="Fouks B."/>
            <person name="Harrison M.C."/>
            <person name="Mikhailova A.A."/>
            <person name="Marchal E."/>
            <person name="English S."/>
            <person name="Carruthers M."/>
            <person name="Jennings E.C."/>
            <person name="Chiamaka E.L."/>
            <person name="Frigard R.A."/>
            <person name="Pippel M."/>
            <person name="Attardo G.M."/>
            <person name="Benoit J.B."/>
            <person name="Bornberg-Bauer E."/>
            <person name="Tobe S.S."/>
        </authorList>
    </citation>
    <scope>NUCLEOTIDE SEQUENCE</scope>
    <source>
        <strain evidence="1">Stay&amp;Tobe</strain>
    </source>
</reference>
<dbReference type="Proteomes" id="UP001233999">
    <property type="component" value="Unassembled WGS sequence"/>
</dbReference>
<feature type="non-terminal residue" evidence="1">
    <location>
        <position position="1"/>
    </location>
</feature>
<keyword evidence="2" id="KW-1185">Reference proteome</keyword>
<dbReference type="AlphaFoldDB" id="A0AAD8APE1"/>
<evidence type="ECO:0000313" key="1">
    <source>
        <dbReference type="EMBL" id="KAJ9601373.1"/>
    </source>
</evidence>
<reference evidence="1" key="2">
    <citation type="submission" date="2023-05" db="EMBL/GenBank/DDBJ databases">
        <authorList>
            <person name="Fouks B."/>
        </authorList>
    </citation>
    <scope>NUCLEOTIDE SEQUENCE</scope>
    <source>
        <strain evidence="1">Stay&amp;Tobe</strain>
        <tissue evidence="1">Testes</tissue>
    </source>
</reference>